<dbReference type="InterPro" id="IPR011050">
    <property type="entry name" value="Pectin_lyase_fold/virulence"/>
</dbReference>
<dbReference type="SUPFAM" id="SSF51126">
    <property type="entry name" value="Pectin lyase-like"/>
    <property type="match status" value="1"/>
</dbReference>
<dbReference type="GO" id="GO:0005576">
    <property type="term" value="C:extracellular region"/>
    <property type="evidence" value="ECO:0007669"/>
    <property type="project" value="UniProtKB-SubCell"/>
</dbReference>
<keyword evidence="2" id="KW-0964">Secreted</keyword>
<protein>
    <recommendedName>
        <fullName evidence="4">Carbohydrate-binding module family 96 domain-containing protein</fullName>
    </recommendedName>
</protein>
<proteinExistence type="predicted"/>
<dbReference type="NCBIfam" id="NF033679">
    <property type="entry name" value="DNRLRE_dom"/>
    <property type="match status" value="1"/>
</dbReference>
<evidence type="ECO:0000256" key="1">
    <source>
        <dbReference type="ARBA" id="ARBA00004613"/>
    </source>
</evidence>
<sequence>MVIAVGRGVRRRVFLWGAGGGLAAVAVAGAVGDVAAQPREAWSSAWLWRDASGALVYRSDLEGNRIPDFGYAGYRYGAPLPVRPVVRRVGPVAGDNTARIQDAIDEVSALPRAERGCVLLAPGTYEVRGVLDIRASGVVLRGAGDGADPATNTVLRATGTDPERTVVRLGAYTANPWSGRIGERVDVTTDFVPVGARTFRVIDASGLAVGHNIVIEHPCTQAWLDAVDGGGTAGSPPWQPGAHPLRYNRFVTAVTGDVVSIDAPVFNHLDRGLAQSFVYRWDRAGLITESGIESLRVDIAHDTGNPQDENHARNAIRLGNAQDCWVRDCTTLHFSLSGIQTDGTTRSTIQNCKALDPVSVVEGGKRYNFGCWPHSQQLLFVDCVASHGRHAYVSNGTSTVSGVVFLDCVSQHNLAASEGHRRWSQGLLFDGFREPSPDREAVLGLHNRGNYGTSHGWGAVHSVAWNCATPVGHHIVVQKPPTAQNWAIGCAGTVTGDGPFDQPAGRIEGANQADLTPVSLYRAQREYRVGTPYRHHGCMADAYVRGGAYRTRNFGGAGELLIKESESADVRRQVYLKFTLAGETSVRVARLRLNAGMTSGTTALWVGVHGVPDTGWSESAITWDTRPAPDARLLSSNPVAGPAAAFEWDVTGWVRAELAAGRRTVSFVLVGRSAQVPVVVADSRTTATGIGPRLLVS</sequence>
<evidence type="ECO:0000313" key="5">
    <source>
        <dbReference type="EMBL" id="OLF07384.1"/>
    </source>
</evidence>
<evidence type="ECO:0000256" key="2">
    <source>
        <dbReference type="ARBA" id="ARBA00022525"/>
    </source>
</evidence>
<keyword evidence="3" id="KW-0732">Signal</keyword>
<dbReference type="AlphaFoldDB" id="A0A7Z0WHM6"/>
<dbReference type="InterPro" id="IPR055372">
    <property type="entry name" value="CBM96"/>
</dbReference>
<gene>
    <name evidence="5" type="ORF">BLA60_27865</name>
</gene>
<dbReference type="Pfam" id="PF24517">
    <property type="entry name" value="CBM96"/>
    <property type="match status" value="1"/>
</dbReference>
<evidence type="ECO:0000259" key="4">
    <source>
        <dbReference type="Pfam" id="PF24517"/>
    </source>
</evidence>
<dbReference type="Gene3D" id="2.160.20.10">
    <property type="entry name" value="Single-stranded right-handed beta-helix, Pectin lyase-like"/>
    <property type="match status" value="1"/>
</dbReference>
<name>A0A7Z0WHM6_9PSEU</name>
<comment type="subcellular location">
    <subcellularLocation>
        <location evidence="1">Secreted</location>
    </subcellularLocation>
</comment>
<dbReference type="InterPro" id="IPR006311">
    <property type="entry name" value="TAT_signal"/>
</dbReference>
<accession>A0A7Z0WHM6</accession>
<dbReference type="EMBL" id="MSIF01000016">
    <property type="protein sequence ID" value="OLF07384.1"/>
    <property type="molecule type" value="Genomic_DNA"/>
</dbReference>
<dbReference type="InterPro" id="IPR012334">
    <property type="entry name" value="Pectin_lyas_fold"/>
</dbReference>
<evidence type="ECO:0000313" key="6">
    <source>
        <dbReference type="Proteomes" id="UP000185696"/>
    </source>
</evidence>
<dbReference type="PROSITE" id="PS51318">
    <property type="entry name" value="TAT"/>
    <property type="match status" value="1"/>
</dbReference>
<comment type="caution">
    <text evidence="5">The sequence shown here is derived from an EMBL/GenBank/DDBJ whole genome shotgun (WGS) entry which is preliminary data.</text>
</comment>
<reference evidence="5 6" key="1">
    <citation type="submission" date="2016-12" db="EMBL/GenBank/DDBJ databases">
        <title>The draft genome sequence of Actinophytocola xinjiangensis.</title>
        <authorList>
            <person name="Wang W."/>
            <person name="Yuan L."/>
        </authorList>
    </citation>
    <scope>NUCLEOTIDE SEQUENCE [LARGE SCALE GENOMIC DNA]</scope>
    <source>
        <strain evidence="5 6">CGMCC 4.4663</strain>
    </source>
</reference>
<evidence type="ECO:0000256" key="3">
    <source>
        <dbReference type="ARBA" id="ARBA00022729"/>
    </source>
</evidence>
<dbReference type="Proteomes" id="UP000185696">
    <property type="component" value="Unassembled WGS sequence"/>
</dbReference>
<organism evidence="5 6">
    <name type="scientific">Actinophytocola xinjiangensis</name>
    <dbReference type="NCBI Taxonomy" id="485602"/>
    <lineage>
        <taxon>Bacteria</taxon>
        <taxon>Bacillati</taxon>
        <taxon>Actinomycetota</taxon>
        <taxon>Actinomycetes</taxon>
        <taxon>Pseudonocardiales</taxon>
        <taxon>Pseudonocardiaceae</taxon>
    </lineage>
</organism>
<keyword evidence="6" id="KW-1185">Reference proteome</keyword>
<feature type="domain" description="Carbohydrate-binding module family 96" evidence="4">
    <location>
        <begin position="539"/>
        <end position="694"/>
    </location>
</feature>